<dbReference type="VEuPathDB" id="FungiDB:ASPVEDRAFT_70861"/>
<dbReference type="AlphaFoldDB" id="A0A1L9PGS5"/>
<accession>A0A1L9PGS5</accession>
<proteinExistence type="predicted"/>
<dbReference type="RefSeq" id="XP_040666418.1">
    <property type="nucleotide sequence ID" value="XM_040816092.1"/>
</dbReference>
<dbReference type="SUPFAM" id="SSF54928">
    <property type="entry name" value="RNA-binding domain, RBD"/>
    <property type="match status" value="1"/>
</dbReference>
<reference evidence="4" key="1">
    <citation type="journal article" date="2017" name="Genome Biol.">
        <title>Comparative genomics reveals high biological diversity and specific adaptations in the industrially and medically important fungal genus Aspergillus.</title>
        <authorList>
            <person name="de Vries R.P."/>
            <person name="Riley R."/>
            <person name="Wiebenga A."/>
            <person name="Aguilar-Osorio G."/>
            <person name="Amillis S."/>
            <person name="Uchima C.A."/>
            <person name="Anderluh G."/>
            <person name="Asadollahi M."/>
            <person name="Askin M."/>
            <person name="Barry K."/>
            <person name="Battaglia E."/>
            <person name="Bayram O."/>
            <person name="Benocci T."/>
            <person name="Braus-Stromeyer S.A."/>
            <person name="Caldana C."/>
            <person name="Canovas D."/>
            <person name="Cerqueira G.C."/>
            <person name="Chen F."/>
            <person name="Chen W."/>
            <person name="Choi C."/>
            <person name="Clum A."/>
            <person name="Dos Santos R.A."/>
            <person name="Damasio A.R."/>
            <person name="Diallinas G."/>
            <person name="Emri T."/>
            <person name="Fekete E."/>
            <person name="Flipphi M."/>
            <person name="Freyberg S."/>
            <person name="Gallo A."/>
            <person name="Gournas C."/>
            <person name="Habgood R."/>
            <person name="Hainaut M."/>
            <person name="Harispe M.L."/>
            <person name="Henrissat B."/>
            <person name="Hilden K.S."/>
            <person name="Hope R."/>
            <person name="Hossain A."/>
            <person name="Karabika E."/>
            <person name="Karaffa L."/>
            <person name="Karanyi Z."/>
            <person name="Krasevec N."/>
            <person name="Kuo A."/>
            <person name="Kusch H."/>
            <person name="LaButti K."/>
            <person name="Lagendijk E.L."/>
            <person name="Lapidus A."/>
            <person name="Levasseur A."/>
            <person name="Lindquist E."/>
            <person name="Lipzen A."/>
            <person name="Logrieco A.F."/>
            <person name="MacCabe A."/>
            <person name="Maekelae M.R."/>
            <person name="Malavazi I."/>
            <person name="Melin P."/>
            <person name="Meyer V."/>
            <person name="Mielnichuk N."/>
            <person name="Miskei M."/>
            <person name="Molnar A.P."/>
            <person name="Mule G."/>
            <person name="Ngan C.Y."/>
            <person name="Orejas M."/>
            <person name="Orosz E."/>
            <person name="Ouedraogo J.P."/>
            <person name="Overkamp K.M."/>
            <person name="Park H.-S."/>
            <person name="Perrone G."/>
            <person name="Piumi F."/>
            <person name="Punt P.J."/>
            <person name="Ram A.F."/>
            <person name="Ramon A."/>
            <person name="Rauscher S."/>
            <person name="Record E."/>
            <person name="Riano-Pachon D.M."/>
            <person name="Robert V."/>
            <person name="Roehrig J."/>
            <person name="Ruller R."/>
            <person name="Salamov A."/>
            <person name="Salih N.S."/>
            <person name="Samson R.A."/>
            <person name="Sandor E."/>
            <person name="Sanguinetti M."/>
            <person name="Schuetze T."/>
            <person name="Sepcic K."/>
            <person name="Shelest E."/>
            <person name="Sherlock G."/>
            <person name="Sophianopoulou V."/>
            <person name="Squina F.M."/>
            <person name="Sun H."/>
            <person name="Susca A."/>
            <person name="Todd R.B."/>
            <person name="Tsang A."/>
            <person name="Unkles S.E."/>
            <person name="van de Wiele N."/>
            <person name="van Rossen-Uffink D."/>
            <person name="Oliveira J.V."/>
            <person name="Vesth T.C."/>
            <person name="Visser J."/>
            <person name="Yu J.-H."/>
            <person name="Zhou M."/>
            <person name="Andersen M.R."/>
            <person name="Archer D.B."/>
            <person name="Baker S.E."/>
            <person name="Benoit I."/>
            <person name="Brakhage A.A."/>
            <person name="Braus G.H."/>
            <person name="Fischer R."/>
            <person name="Frisvad J.C."/>
            <person name="Goldman G.H."/>
            <person name="Houbraken J."/>
            <person name="Oakley B."/>
            <person name="Pocsi I."/>
            <person name="Scazzocchio C."/>
            <person name="Seiboth B."/>
            <person name="vanKuyk P.A."/>
            <person name="Wortman J."/>
            <person name="Dyer P.S."/>
            <person name="Grigoriev I.V."/>
        </authorList>
    </citation>
    <scope>NUCLEOTIDE SEQUENCE [LARGE SCALE GENOMIC DNA]</scope>
    <source>
        <strain evidence="4">CBS 583.65</strain>
    </source>
</reference>
<dbReference type="Gene3D" id="3.30.70.330">
    <property type="match status" value="1"/>
</dbReference>
<dbReference type="OrthoDB" id="4423746at2759"/>
<dbReference type="Proteomes" id="UP000184073">
    <property type="component" value="Unassembled WGS sequence"/>
</dbReference>
<dbReference type="GO" id="GO:0003723">
    <property type="term" value="F:RNA binding"/>
    <property type="evidence" value="ECO:0007669"/>
    <property type="project" value="InterPro"/>
</dbReference>
<dbReference type="Pfam" id="PF00076">
    <property type="entry name" value="RRM_1"/>
    <property type="match status" value="1"/>
</dbReference>
<evidence type="ECO:0000256" key="1">
    <source>
        <dbReference type="SAM" id="MobiDB-lite"/>
    </source>
</evidence>
<keyword evidence="4" id="KW-1185">Reference proteome</keyword>
<name>A0A1L9PGS5_ASPVE</name>
<protein>
    <recommendedName>
        <fullName evidence="2">RRM domain-containing protein</fullName>
    </recommendedName>
</protein>
<dbReference type="InterPro" id="IPR000504">
    <property type="entry name" value="RRM_dom"/>
</dbReference>
<dbReference type="CDD" id="cd00590">
    <property type="entry name" value="RRM_SF"/>
    <property type="match status" value="1"/>
</dbReference>
<evidence type="ECO:0000259" key="2">
    <source>
        <dbReference type="Pfam" id="PF00076"/>
    </source>
</evidence>
<dbReference type="InterPro" id="IPR035979">
    <property type="entry name" value="RBD_domain_sf"/>
</dbReference>
<evidence type="ECO:0000313" key="4">
    <source>
        <dbReference type="Proteomes" id="UP000184073"/>
    </source>
</evidence>
<dbReference type="GeneID" id="63731603"/>
<sequence length="180" mass="19979">MCSDDDPIPPEYRPQYPWPSQATPPPQTMISIPQRPTAPFHSHPPPPYYSTNYLQAPVAAPLYWSSYATSSHPQIPSSNRLSQGAQHPNILEGNVLSDISTQYDYNTTCVFVKNLPHDVDNETIKDVFKDIGSFTTSEHAQQALMKNRQVVLKGLAIEVQPYQERPKRGRSSGTGSGVAT</sequence>
<dbReference type="InterPro" id="IPR012677">
    <property type="entry name" value="Nucleotide-bd_a/b_plait_sf"/>
</dbReference>
<evidence type="ECO:0000313" key="3">
    <source>
        <dbReference type="EMBL" id="OJJ00656.1"/>
    </source>
</evidence>
<gene>
    <name evidence="3" type="ORF">ASPVEDRAFT_70861</name>
</gene>
<feature type="region of interest" description="Disordered" evidence="1">
    <location>
        <begin position="1"/>
        <end position="44"/>
    </location>
</feature>
<feature type="domain" description="RRM" evidence="2">
    <location>
        <begin position="110"/>
        <end position="136"/>
    </location>
</feature>
<organism evidence="3 4">
    <name type="scientific">Aspergillus versicolor CBS 583.65</name>
    <dbReference type="NCBI Taxonomy" id="1036611"/>
    <lineage>
        <taxon>Eukaryota</taxon>
        <taxon>Fungi</taxon>
        <taxon>Dikarya</taxon>
        <taxon>Ascomycota</taxon>
        <taxon>Pezizomycotina</taxon>
        <taxon>Eurotiomycetes</taxon>
        <taxon>Eurotiomycetidae</taxon>
        <taxon>Eurotiales</taxon>
        <taxon>Aspergillaceae</taxon>
        <taxon>Aspergillus</taxon>
        <taxon>Aspergillus subgen. Nidulantes</taxon>
    </lineage>
</organism>
<dbReference type="EMBL" id="KV878127">
    <property type="protein sequence ID" value="OJJ00656.1"/>
    <property type="molecule type" value="Genomic_DNA"/>
</dbReference>